<dbReference type="Gene3D" id="1.10.630.10">
    <property type="entry name" value="Cytochrome P450"/>
    <property type="match status" value="1"/>
</dbReference>
<dbReference type="InterPro" id="IPR002397">
    <property type="entry name" value="Cyt_P450_B"/>
</dbReference>
<name>A0ABW7AAP6_9ACTN</name>
<dbReference type="SUPFAM" id="SSF48264">
    <property type="entry name" value="Cytochrome P450"/>
    <property type="match status" value="1"/>
</dbReference>
<protein>
    <recommendedName>
        <fullName evidence="4">Cytochrome P450</fullName>
    </recommendedName>
</protein>
<dbReference type="RefSeq" id="WP_393164982.1">
    <property type="nucleotide sequence ID" value="NZ_JBICRM010000007.1"/>
</dbReference>
<reference evidence="2 3" key="1">
    <citation type="submission" date="2024-10" db="EMBL/GenBank/DDBJ databases">
        <authorList>
            <person name="Topkara A.R."/>
            <person name="Saygin H."/>
        </authorList>
    </citation>
    <scope>NUCLEOTIDE SEQUENCE [LARGE SCALE GENOMIC DNA]</scope>
    <source>
        <strain evidence="2 3">M3C6</strain>
    </source>
</reference>
<evidence type="ECO:0000256" key="1">
    <source>
        <dbReference type="ARBA" id="ARBA00010617"/>
    </source>
</evidence>
<dbReference type="InterPro" id="IPR036396">
    <property type="entry name" value="Cyt_P450_sf"/>
</dbReference>
<sequence>MTRGAASWHLGFGGGIHYCFGAPLARLETRIALAELTRRLVNPALVTDPPPYRHTANLRGPEHLLVDVDGVQPG</sequence>
<dbReference type="InterPro" id="IPR017972">
    <property type="entry name" value="Cyt_P450_CS"/>
</dbReference>
<dbReference type="Proteomes" id="UP001603978">
    <property type="component" value="Unassembled WGS sequence"/>
</dbReference>
<proteinExistence type="inferred from homology"/>
<evidence type="ECO:0000313" key="3">
    <source>
        <dbReference type="Proteomes" id="UP001603978"/>
    </source>
</evidence>
<dbReference type="PRINTS" id="PR00359">
    <property type="entry name" value="BP450"/>
</dbReference>
<evidence type="ECO:0008006" key="4">
    <source>
        <dbReference type="Google" id="ProtNLM"/>
    </source>
</evidence>
<dbReference type="EMBL" id="JBICRM010000007">
    <property type="protein sequence ID" value="MFG1704174.1"/>
    <property type="molecule type" value="Genomic_DNA"/>
</dbReference>
<gene>
    <name evidence="2" type="ORF">ACFLIM_13375</name>
</gene>
<comment type="caution">
    <text evidence="2">The sequence shown here is derived from an EMBL/GenBank/DDBJ whole genome shotgun (WGS) entry which is preliminary data.</text>
</comment>
<dbReference type="PANTHER" id="PTHR46696">
    <property type="entry name" value="P450, PUTATIVE (EUROFUNG)-RELATED"/>
    <property type="match status" value="1"/>
</dbReference>
<dbReference type="PROSITE" id="PS00086">
    <property type="entry name" value="CYTOCHROME_P450"/>
    <property type="match status" value="1"/>
</dbReference>
<accession>A0ABW7AAP6</accession>
<organism evidence="2 3">
    <name type="scientific">Nonomuraea marmarensis</name>
    <dbReference type="NCBI Taxonomy" id="3351344"/>
    <lineage>
        <taxon>Bacteria</taxon>
        <taxon>Bacillati</taxon>
        <taxon>Actinomycetota</taxon>
        <taxon>Actinomycetes</taxon>
        <taxon>Streptosporangiales</taxon>
        <taxon>Streptosporangiaceae</taxon>
        <taxon>Nonomuraea</taxon>
    </lineage>
</organism>
<dbReference type="PANTHER" id="PTHR46696:SF4">
    <property type="entry name" value="BIOTIN BIOSYNTHESIS CYTOCHROME P450"/>
    <property type="match status" value="1"/>
</dbReference>
<evidence type="ECO:0000313" key="2">
    <source>
        <dbReference type="EMBL" id="MFG1704174.1"/>
    </source>
</evidence>
<keyword evidence="3" id="KW-1185">Reference proteome</keyword>
<comment type="similarity">
    <text evidence="1">Belongs to the cytochrome P450 family.</text>
</comment>